<dbReference type="HOGENOM" id="CLU_2401223_0_0_1"/>
<protein>
    <recommendedName>
        <fullName evidence="3">NAD(P)-binding protein</fullName>
    </recommendedName>
</protein>
<evidence type="ECO:0000313" key="2">
    <source>
        <dbReference type="Proteomes" id="UP000027361"/>
    </source>
</evidence>
<dbReference type="Proteomes" id="UP000027361">
    <property type="component" value="Unassembled WGS sequence"/>
</dbReference>
<dbReference type="InParanoid" id="A0A066WPI6"/>
<evidence type="ECO:0008006" key="3">
    <source>
        <dbReference type="Google" id="ProtNLM"/>
    </source>
</evidence>
<dbReference type="EMBL" id="JMSN01000006">
    <property type="protein sequence ID" value="KDN52894.1"/>
    <property type="molecule type" value="Genomic_DNA"/>
</dbReference>
<name>A0A066WPI6_TILAU</name>
<dbReference type="RefSeq" id="XP_013245733.1">
    <property type="nucleotide sequence ID" value="XM_013390279.1"/>
</dbReference>
<accession>A0A066WPI6</accession>
<dbReference type="SUPFAM" id="SSF51735">
    <property type="entry name" value="NAD(P)-binding Rossmann-fold domains"/>
    <property type="match status" value="1"/>
</dbReference>
<evidence type="ECO:0000313" key="1">
    <source>
        <dbReference type="EMBL" id="KDN52894.1"/>
    </source>
</evidence>
<dbReference type="AlphaFoldDB" id="A0A066WPI6"/>
<comment type="caution">
    <text evidence="1">The sequence shown here is derived from an EMBL/GenBank/DDBJ whole genome shotgun (WGS) entry which is preliminary data.</text>
</comment>
<dbReference type="OrthoDB" id="1274115at2759"/>
<organism evidence="1 2">
    <name type="scientific">Tilletiaria anomala (strain ATCC 24038 / CBS 436.72 / UBC 951)</name>
    <dbReference type="NCBI Taxonomy" id="1037660"/>
    <lineage>
        <taxon>Eukaryota</taxon>
        <taxon>Fungi</taxon>
        <taxon>Dikarya</taxon>
        <taxon>Basidiomycota</taxon>
        <taxon>Ustilaginomycotina</taxon>
        <taxon>Exobasidiomycetes</taxon>
        <taxon>Georgefischeriales</taxon>
        <taxon>Tilletiariaceae</taxon>
        <taxon>Tilletiaria</taxon>
    </lineage>
</organism>
<proteinExistence type="predicted"/>
<sequence length="93" mass="10072">MSVAFFPSLTVSASEIYLISGCSPGLRSEFCLEALRGGHKVDATSRSPNAIHPYVRKIPEDGLLWTKLDVTSQASCAAALEFTNENDGYIDFS</sequence>
<dbReference type="GeneID" id="25263688"/>
<reference evidence="1 2" key="1">
    <citation type="submission" date="2014-05" db="EMBL/GenBank/DDBJ databases">
        <title>Draft genome sequence of a rare smut relative, Tilletiaria anomala UBC 951.</title>
        <authorList>
            <consortium name="DOE Joint Genome Institute"/>
            <person name="Toome M."/>
            <person name="Kuo A."/>
            <person name="Henrissat B."/>
            <person name="Lipzen A."/>
            <person name="Tritt A."/>
            <person name="Yoshinaga Y."/>
            <person name="Zane M."/>
            <person name="Barry K."/>
            <person name="Grigoriev I.V."/>
            <person name="Spatafora J.W."/>
            <person name="Aimea M.C."/>
        </authorList>
    </citation>
    <scope>NUCLEOTIDE SEQUENCE [LARGE SCALE GENOMIC DNA]</scope>
    <source>
        <strain evidence="1 2">UBC 951</strain>
    </source>
</reference>
<dbReference type="InterPro" id="IPR036291">
    <property type="entry name" value="NAD(P)-bd_dom_sf"/>
</dbReference>
<keyword evidence="2" id="KW-1185">Reference proteome</keyword>
<dbReference type="Gene3D" id="3.40.50.720">
    <property type="entry name" value="NAD(P)-binding Rossmann-like Domain"/>
    <property type="match status" value="1"/>
</dbReference>
<gene>
    <name evidence="1" type="ORF">K437DRAFT_253843</name>
</gene>